<comment type="caution">
    <text evidence="1">The sequence shown here is derived from an EMBL/GenBank/DDBJ whole genome shotgun (WGS) entry which is preliminary data.</text>
</comment>
<protein>
    <submittedName>
        <fullName evidence="1">Uncharacterized protein</fullName>
    </submittedName>
</protein>
<sequence>MRNHKLGFAKKEYSLLLRTTSSGQTKFFFRVLLNVLLQELSEFELNLKEEEEDLSERSSLPLVRLPASSVLISGSLPQHDPTTATASSIAGLRGSIALPVPVIAATMRLLPVTAVVVPSVVLQPALLGICDTITTATTCSFELHRSDKESLKLPYSFDSSYFNSLRKYINLSSYLPPDHQTMVQDTDVMELCLLNILESRHFYHLNMALGTRDLLYEACPRFIAANSGTIDMGLMLRWTSQSGMDAWLHRVIYFSFLLLAEYNHDGCWFVKTINTDDGAESADENLREVHHDWPVTDDGLSYGNVHCDGLVTSCAPSTLINRECEFQFAYLCSEGTSINQVFAQHMCLFTNGNTSVEFVMGLEKWIVPIVTRSATTSDGERRNSLVAEDGDYVEASERYSCALEIRLGDNIDVMPIFVSLAVLAAKILEKDISSDYHRKEVDVARDRQ</sequence>
<evidence type="ECO:0000313" key="2">
    <source>
        <dbReference type="Proteomes" id="UP000823749"/>
    </source>
</evidence>
<organism evidence="1 2">
    <name type="scientific">Rhododendron griersonianum</name>
    <dbReference type="NCBI Taxonomy" id="479676"/>
    <lineage>
        <taxon>Eukaryota</taxon>
        <taxon>Viridiplantae</taxon>
        <taxon>Streptophyta</taxon>
        <taxon>Embryophyta</taxon>
        <taxon>Tracheophyta</taxon>
        <taxon>Spermatophyta</taxon>
        <taxon>Magnoliopsida</taxon>
        <taxon>eudicotyledons</taxon>
        <taxon>Gunneridae</taxon>
        <taxon>Pentapetalae</taxon>
        <taxon>asterids</taxon>
        <taxon>Ericales</taxon>
        <taxon>Ericaceae</taxon>
        <taxon>Ericoideae</taxon>
        <taxon>Rhodoreae</taxon>
        <taxon>Rhododendron</taxon>
    </lineage>
</organism>
<accession>A0AAV6LD23</accession>
<dbReference type="AlphaFoldDB" id="A0AAV6LD23"/>
<keyword evidence="2" id="KW-1185">Reference proteome</keyword>
<dbReference type="Proteomes" id="UP000823749">
    <property type="component" value="Chromosome 2"/>
</dbReference>
<proteinExistence type="predicted"/>
<reference evidence="1" key="1">
    <citation type="submission" date="2020-08" db="EMBL/GenBank/DDBJ databases">
        <title>Plant Genome Project.</title>
        <authorList>
            <person name="Zhang R.-G."/>
        </authorList>
    </citation>
    <scope>NUCLEOTIDE SEQUENCE</scope>
    <source>
        <strain evidence="1">WSP0</strain>
        <tissue evidence="1">Leaf</tissue>
    </source>
</reference>
<gene>
    <name evidence="1" type="ORF">RHGRI_005377</name>
</gene>
<name>A0AAV6LD23_9ERIC</name>
<dbReference type="EMBL" id="JACTNZ010000002">
    <property type="protein sequence ID" value="KAG5562625.1"/>
    <property type="molecule type" value="Genomic_DNA"/>
</dbReference>
<evidence type="ECO:0000313" key="1">
    <source>
        <dbReference type="EMBL" id="KAG5562625.1"/>
    </source>
</evidence>